<keyword evidence="4" id="KW-0460">Magnesium</keyword>
<dbReference type="CDD" id="cd12823">
    <property type="entry name" value="Mrs2_Mfm1p-like"/>
    <property type="match status" value="2"/>
</dbReference>
<dbReference type="GO" id="GO:0016020">
    <property type="term" value="C:membrane"/>
    <property type="evidence" value="ECO:0007669"/>
    <property type="project" value="UniProtKB-SubCell"/>
</dbReference>
<keyword evidence="2" id="KW-0813">Transport</keyword>
<feature type="transmembrane region" description="Helical" evidence="10">
    <location>
        <begin position="352"/>
        <end position="371"/>
    </location>
</feature>
<reference evidence="12 13" key="1">
    <citation type="submission" date="2019-03" db="EMBL/GenBank/DDBJ databases">
        <authorList>
            <person name="Gaulin E."/>
            <person name="Dumas B."/>
        </authorList>
    </citation>
    <scope>NUCLEOTIDE SEQUENCE [LARGE SCALE GENOMIC DNA]</scope>
    <source>
        <strain evidence="12">CBS 568.67</strain>
    </source>
</reference>
<evidence type="ECO:0000313" key="13">
    <source>
        <dbReference type="Proteomes" id="UP000332933"/>
    </source>
</evidence>
<proteinExistence type="predicted"/>
<keyword evidence="6 10" id="KW-1133">Transmembrane helix</keyword>
<keyword evidence="5" id="KW-0809">Transit peptide</keyword>
<evidence type="ECO:0000256" key="9">
    <source>
        <dbReference type="SAM" id="MobiDB-lite"/>
    </source>
</evidence>
<dbReference type="InterPro" id="IPR039204">
    <property type="entry name" value="MRS2-like"/>
</dbReference>
<reference evidence="11" key="2">
    <citation type="submission" date="2019-06" db="EMBL/GenBank/DDBJ databases">
        <title>Genomics analysis of Aphanomyces spp. identifies a new class of oomycete effector associated with host adaptation.</title>
        <authorList>
            <person name="Gaulin E."/>
        </authorList>
    </citation>
    <scope>NUCLEOTIDE SEQUENCE</scope>
    <source>
        <strain evidence="11">CBS 578.67</strain>
    </source>
</reference>
<protein>
    <submittedName>
        <fullName evidence="12">Aste57867_22113 protein</fullName>
    </submittedName>
</protein>
<dbReference type="PANTHER" id="PTHR13890">
    <property type="entry name" value="RNA SPLICING PROTEIN MRS2, MITOCHONDRIAL"/>
    <property type="match status" value="1"/>
</dbReference>
<keyword evidence="3 10" id="KW-0812">Transmembrane</keyword>
<organism evidence="12 13">
    <name type="scientific">Aphanomyces stellatus</name>
    <dbReference type="NCBI Taxonomy" id="120398"/>
    <lineage>
        <taxon>Eukaryota</taxon>
        <taxon>Sar</taxon>
        <taxon>Stramenopiles</taxon>
        <taxon>Oomycota</taxon>
        <taxon>Saprolegniomycetes</taxon>
        <taxon>Saprolegniales</taxon>
        <taxon>Verrucalvaceae</taxon>
        <taxon>Aphanomyces</taxon>
    </lineage>
</organism>
<dbReference type="GO" id="GO:0015095">
    <property type="term" value="F:magnesium ion transmembrane transporter activity"/>
    <property type="evidence" value="ECO:0007669"/>
    <property type="project" value="TreeGrafter"/>
</dbReference>
<accession>A0A485LK50</accession>
<keyword evidence="7" id="KW-0406">Ion transport</keyword>
<feature type="region of interest" description="Disordered" evidence="9">
    <location>
        <begin position="25"/>
        <end position="44"/>
    </location>
</feature>
<evidence type="ECO:0000256" key="1">
    <source>
        <dbReference type="ARBA" id="ARBA00004141"/>
    </source>
</evidence>
<evidence type="ECO:0000256" key="6">
    <source>
        <dbReference type="ARBA" id="ARBA00022989"/>
    </source>
</evidence>
<dbReference type="Gene3D" id="2.40.128.330">
    <property type="match status" value="2"/>
</dbReference>
<evidence type="ECO:0000256" key="3">
    <source>
        <dbReference type="ARBA" id="ARBA00022692"/>
    </source>
</evidence>
<dbReference type="Proteomes" id="UP000332933">
    <property type="component" value="Unassembled WGS sequence"/>
</dbReference>
<evidence type="ECO:0000313" key="12">
    <source>
        <dbReference type="EMBL" id="VFT98781.1"/>
    </source>
</evidence>
<evidence type="ECO:0000256" key="8">
    <source>
        <dbReference type="ARBA" id="ARBA00023136"/>
    </source>
</evidence>
<evidence type="ECO:0000256" key="4">
    <source>
        <dbReference type="ARBA" id="ARBA00022842"/>
    </source>
</evidence>
<feature type="transmembrane region" description="Helical" evidence="10">
    <location>
        <begin position="717"/>
        <end position="738"/>
    </location>
</feature>
<evidence type="ECO:0000256" key="2">
    <source>
        <dbReference type="ARBA" id="ARBA00022448"/>
    </source>
</evidence>
<dbReference type="AlphaFoldDB" id="A0A485LK50"/>
<feature type="transmembrane region" description="Helical" evidence="10">
    <location>
        <begin position="319"/>
        <end position="340"/>
    </location>
</feature>
<name>A0A485LK50_9STRA</name>
<dbReference type="Pfam" id="PF22099">
    <property type="entry name" value="MRS2-like"/>
    <property type="match status" value="2"/>
</dbReference>
<keyword evidence="8 10" id="KW-0472">Membrane</keyword>
<dbReference type="EMBL" id="CAADRA010007041">
    <property type="protein sequence ID" value="VFT98781.1"/>
    <property type="molecule type" value="Genomic_DNA"/>
</dbReference>
<evidence type="ECO:0000256" key="7">
    <source>
        <dbReference type="ARBA" id="ARBA00023065"/>
    </source>
</evidence>
<evidence type="ECO:0000256" key="10">
    <source>
        <dbReference type="SAM" id="Phobius"/>
    </source>
</evidence>
<sequence length="790" mass="88435">MKQTIKNLSLQEYLLSPNIVVDGNDHMSKDNAAPRPTSIGDDGIADRSVDGKHRAWRFDTHGSCSLVQVTRTEILDIVKANSATAPIEGSKIPAIRLGDFRQLESAYSAAEKPTITVREQAILINVDPIRAVVMRDSAYIFDGPSTATAHLKASFWQHARENPSVPFEFAAIEAILSSIAAWYDGQFHVVKPIADDLLNAIANIERPRDEFERLRRIQSTLGDMRVQVSGIRDLLMGAVDNDDELHMMYLTKLHQQPHLACDLFAFDVDEVVSLLEVYLQKIYTTLSKISLLVKKTENTESSLNLKWTSRRNQLLLVDIPLKIFYLGVWAAAFQTAVMAINMDSRIQMIDGLFWPDVALLLAFIAWFYWFVCRHLKSQGVTVTFAAPTPAAPVVDLLASEILHVRPTDGLAEDAVGKKRRAIRFDARGHATEVDLSRVDLFKTIEAAASGVLAIPEEVFDLVPLLSIGTPLGDYVPPPPRPAPVMFREAPVEIPAVHMRDIRMLDHALSSSNDATIMVRQQAILAICDPIRAVILRDACIVFLPDGATTLTADLKASFLEQIHDATHDVGFELTALEAILASVSRALAQECHKIAEIGRAQLNMMAQDETNLSVLENLRSVKNAMSDVESEVNGLQHMLMSLLDNELDLHMMHLTKLANDPTLMHDLFSFDTDDAESFLEAYLQDMYTTRSDVTLLIHNVQNTESIVMMKLDTKRNYLLSIDLIMSLLMTLIAIPNFVCNSFTMNLVSHVERSFTGFWVTFSSAFVFVYVGYVYLIGYLRREGFNMSWYY</sequence>
<gene>
    <name evidence="12" type="primary">Aste57867_22113</name>
    <name evidence="11" type="ORF">As57867_022044</name>
    <name evidence="12" type="ORF">ASTE57867_22113</name>
</gene>
<dbReference type="OrthoDB" id="10251508at2759"/>
<comment type="subcellular location">
    <subcellularLocation>
        <location evidence="1">Membrane</location>
        <topology evidence="1">Multi-pass membrane protein</topology>
    </subcellularLocation>
</comment>
<dbReference type="PANTHER" id="PTHR13890:SF0">
    <property type="entry name" value="MAGNESIUM TRANSPORTER MRS2 HOMOLOG, MITOCHONDRIAL"/>
    <property type="match status" value="1"/>
</dbReference>
<dbReference type="Gene3D" id="1.20.58.340">
    <property type="entry name" value="Magnesium transport protein CorA, transmembrane region"/>
    <property type="match status" value="2"/>
</dbReference>
<evidence type="ECO:0000313" key="11">
    <source>
        <dbReference type="EMBL" id="KAF0686148.1"/>
    </source>
</evidence>
<dbReference type="EMBL" id="VJMH01007015">
    <property type="protein sequence ID" value="KAF0686148.1"/>
    <property type="molecule type" value="Genomic_DNA"/>
</dbReference>
<feature type="transmembrane region" description="Helical" evidence="10">
    <location>
        <begin position="758"/>
        <end position="779"/>
    </location>
</feature>
<evidence type="ECO:0000256" key="5">
    <source>
        <dbReference type="ARBA" id="ARBA00022946"/>
    </source>
</evidence>
<keyword evidence="13" id="KW-1185">Reference proteome</keyword>